<proteinExistence type="inferred from homology"/>
<evidence type="ECO:0000256" key="6">
    <source>
        <dbReference type="ARBA" id="ARBA00022714"/>
    </source>
</evidence>
<dbReference type="InterPro" id="IPR004489">
    <property type="entry name" value="Succ_DH/fum_Rdtase_Fe-S"/>
</dbReference>
<evidence type="ECO:0000256" key="1">
    <source>
        <dbReference type="ARBA" id="ARBA00004894"/>
    </source>
</evidence>
<dbReference type="SUPFAM" id="SSF54292">
    <property type="entry name" value="2Fe-2S ferredoxin-like"/>
    <property type="match status" value="1"/>
</dbReference>
<feature type="domain" description="2Fe-2S ferredoxin-type" evidence="12">
    <location>
        <begin position="20"/>
        <end position="106"/>
    </location>
</feature>
<evidence type="ECO:0000256" key="8">
    <source>
        <dbReference type="ARBA" id="ARBA00023002"/>
    </source>
</evidence>
<dbReference type="Pfam" id="PF13085">
    <property type="entry name" value="Fer2_3"/>
    <property type="match status" value="1"/>
</dbReference>
<dbReference type="InterPro" id="IPR006058">
    <property type="entry name" value="2Fe2S_fd_BS"/>
</dbReference>
<dbReference type="AlphaFoldDB" id="A0A157MEG7"/>
<comment type="cofactor">
    <cofactor evidence="11">
        <name>[2Fe-2S] cluster</name>
        <dbReference type="ChEBI" id="CHEBI:190135"/>
    </cofactor>
    <text evidence="11">Binds 1 [2Fe-2S] cluster.</text>
</comment>
<dbReference type="GO" id="GO:0008177">
    <property type="term" value="F:succinate dehydrogenase (quinone) activity"/>
    <property type="evidence" value="ECO:0007669"/>
    <property type="project" value="UniProtKB-EC"/>
</dbReference>
<evidence type="ECO:0000313" key="14">
    <source>
        <dbReference type="EMBL" id="SAI07411.1"/>
    </source>
</evidence>
<organism evidence="14 15">
    <name type="scientific">Bordetella ansorpii</name>
    <dbReference type="NCBI Taxonomy" id="288768"/>
    <lineage>
        <taxon>Bacteria</taxon>
        <taxon>Pseudomonadati</taxon>
        <taxon>Pseudomonadota</taxon>
        <taxon>Betaproteobacteria</taxon>
        <taxon>Burkholderiales</taxon>
        <taxon>Alcaligenaceae</taxon>
        <taxon>Bordetella</taxon>
    </lineage>
</organism>
<evidence type="ECO:0000256" key="7">
    <source>
        <dbReference type="ARBA" id="ARBA00022723"/>
    </source>
</evidence>
<dbReference type="Proteomes" id="UP000077037">
    <property type="component" value="Unassembled WGS sequence"/>
</dbReference>
<dbReference type="NCBIfam" id="TIGR00384">
    <property type="entry name" value="dhsB"/>
    <property type="match status" value="1"/>
</dbReference>
<keyword evidence="6 11" id="KW-0001">2Fe-2S</keyword>
<evidence type="ECO:0000259" key="12">
    <source>
        <dbReference type="PROSITE" id="PS51085"/>
    </source>
</evidence>
<keyword evidence="7 11" id="KW-0479">Metal-binding</keyword>
<comment type="similarity">
    <text evidence="2 11">Belongs to the succinate dehydrogenase/fumarate reductase iron-sulfur protein family.</text>
</comment>
<dbReference type="GO" id="GO:0009055">
    <property type="term" value="F:electron transfer activity"/>
    <property type="evidence" value="ECO:0007669"/>
    <property type="project" value="InterPro"/>
</dbReference>
<dbReference type="SUPFAM" id="SSF46548">
    <property type="entry name" value="alpha-helical ferredoxin"/>
    <property type="match status" value="1"/>
</dbReference>
<comment type="cofactor">
    <cofactor evidence="11">
        <name>[3Fe-4S] cluster</name>
        <dbReference type="ChEBI" id="CHEBI:21137"/>
    </cofactor>
    <text evidence="11">Binds 1 [3Fe-4S] cluster.</text>
</comment>
<comment type="cofactor">
    <cofactor evidence="11">
        <name>[4Fe-4S] cluster</name>
        <dbReference type="ChEBI" id="CHEBI:49883"/>
    </cofactor>
    <text evidence="11">Binds 1 [4Fe-4S] cluster.</text>
</comment>
<dbReference type="Gene3D" id="1.10.1060.10">
    <property type="entry name" value="Alpha-helical ferredoxin"/>
    <property type="match status" value="1"/>
</dbReference>
<dbReference type="GO" id="GO:0051539">
    <property type="term" value="F:4 iron, 4 sulfur cluster binding"/>
    <property type="evidence" value="ECO:0007669"/>
    <property type="project" value="UniProtKB-KW"/>
</dbReference>
<dbReference type="GO" id="GO:0022904">
    <property type="term" value="P:respiratory electron transport chain"/>
    <property type="evidence" value="ECO:0007669"/>
    <property type="project" value="TreeGrafter"/>
</dbReference>
<keyword evidence="11" id="KW-0003">3Fe-4S</keyword>
<evidence type="ECO:0000256" key="5">
    <source>
        <dbReference type="ARBA" id="ARBA00022485"/>
    </source>
</evidence>
<name>A0A157MEG7_9BORD</name>
<dbReference type="PANTHER" id="PTHR11921:SF29">
    <property type="entry name" value="SUCCINATE DEHYDROGENASE [UBIQUINONE] IRON-SULFUR SUBUNIT, MITOCHONDRIAL"/>
    <property type="match status" value="1"/>
</dbReference>
<dbReference type="EMBL" id="FKBS01000012">
    <property type="protein sequence ID" value="SAI07411.1"/>
    <property type="molecule type" value="Genomic_DNA"/>
</dbReference>
<gene>
    <name evidence="14" type="primary">frdB</name>
    <name evidence="14" type="ORF">SAMEA1982600_01212</name>
</gene>
<dbReference type="PROSITE" id="PS51379">
    <property type="entry name" value="4FE4S_FER_2"/>
    <property type="match status" value="1"/>
</dbReference>
<evidence type="ECO:0000259" key="13">
    <source>
        <dbReference type="PROSITE" id="PS51379"/>
    </source>
</evidence>
<dbReference type="PROSITE" id="PS51085">
    <property type="entry name" value="2FE2S_FER_2"/>
    <property type="match status" value="1"/>
</dbReference>
<dbReference type="InterPro" id="IPR036010">
    <property type="entry name" value="2Fe-2S_ferredoxin-like_sf"/>
</dbReference>
<comment type="catalytic activity">
    <reaction evidence="11">
        <text>a quinone + succinate = fumarate + a quinol</text>
        <dbReference type="Rhea" id="RHEA:40523"/>
        <dbReference type="ChEBI" id="CHEBI:24646"/>
        <dbReference type="ChEBI" id="CHEBI:29806"/>
        <dbReference type="ChEBI" id="CHEBI:30031"/>
        <dbReference type="ChEBI" id="CHEBI:132124"/>
        <dbReference type="EC" id="1.3.5.1"/>
    </reaction>
</comment>
<dbReference type="InterPro" id="IPR001041">
    <property type="entry name" value="2Fe-2S_ferredoxin-type"/>
</dbReference>
<dbReference type="InterPro" id="IPR050573">
    <property type="entry name" value="SDH/FRD_Iron-Sulfur"/>
</dbReference>
<evidence type="ECO:0000256" key="11">
    <source>
        <dbReference type="RuleBase" id="RU361237"/>
    </source>
</evidence>
<comment type="pathway">
    <text evidence="1">Carbohydrate metabolism; tricarboxylic acid cycle; fumarate from succinate (bacterial route): step 1/1.</text>
</comment>
<dbReference type="GO" id="GO:0051538">
    <property type="term" value="F:3 iron, 4 sulfur cluster binding"/>
    <property type="evidence" value="ECO:0007669"/>
    <property type="project" value="UniProtKB-KW"/>
</dbReference>
<dbReference type="Gene3D" id="3.10.20.30">
    <property type="match status" value="1"/>
</dbReference>
<dbReference type="RefSeq" id="WP_066410040.1">
    <property type="nucleotide sequence ID" value="NZ_FKBS01000012.1"/>
</dbReference>
<evidence type="ECO:0000256" key="10">
    <source>
        <dbReference type="ARBA" id="ARBA00023014"/>
    </source>
</evidence>
<feature type="domain" description="4Fe-4S ferredoxin-type" evidence="13">
    <location>
        <begin position="151"/>
        <end position="179"/>
    </location>
</feature>
<dbReference type="GO" id="GO:0046872">
    <property type="term" value="F:metal ion binding"/>
    <property type="evidence" value="ECO:0007669"/>
    <property type="project" value="UniProtKB-KW"/>
</dbReference>
<reference evidence="14 15" key="1">
    <citation type="submission" date="2016-03" db="EMBL/GenBank/DDBJ databases">
        <authorList>
            <consortium name="Pathogen Informatics"/>
        </authorList>
    </citation>
    <scope>NUCLEOTIDE SEQUENCE [LARGE SCALE GENOMIC DNA]</scope>
    <source>
        <strain evidence="14 15">NCTC13364</strain>
    </source>
</reference>
<keyword evidence="5 11" id="KW-0004">4Fe-4S</keyword>
<dbReference type="GO" id="GO:0006099">
    <property type="term" value="P:tricarboxylic acid cycle"/>
    <property type="evidence" value="ECO:0007669"/>
    <property type="project" value="InterPro"/>
</dbReference>
<dbReference type="PANTHER" id="PTHR11921">
    <property type="entry name" value="SUCCINATE DEHYDROGENASE IRON-SULFUR PROTEIN"/>
    <property type="match status" value="1"/>
</dbReference>
<dbReference type="InterPro" id="IPR017896">
    <property type="entry name" value="4Fe4S_Fe-S-bd"/>
</dbReference>
<sequence length="252" mass="27915">METNTVPASTGRGELAQKMLKVSIWRGADQGEFVRYDVPWRENQTVLDVVTEIQRRIEPSLSYRFSCRVGVCGSCAMTVNGKPRWTCRSHVSRVHEDGVIRIEPLRNMPRIKDLVVDMTEFFDKWLKAGGRFIGTATRADPPAAIDPKSRRRKQADAAIECINCGVCYAACDVVQWDKDYLGPAALNRAWSLVNDERHADIKGLIKQATGQGGCNSCHTQGSCMTHCPVGLSPTGSIAGLKKRALLEFFKGD</sequence>
<keyword evidence="9 11" id="KW-0408">Iron</keyword>
<dbReference type="PROSITE" id="PS00197">
    <property type="entry name" value="2FE2S_FER_1"/>
    <property type="match status" value="1"/>
</dbReference>
<evidence type="ECO:0000256" key="3">
    <source>
        <dbReference type="ARBA" id="ARBA00012792"/>
    </source>
</evidence>
<dbReference type="InterPro" id="IPR009051">
    <property type="entry name" value="Helical_ferredxn"/>
</dbReference>
<keyword evidence="10 11" id="KW-0411">Iron-sulfur</keyword>
<dbReference type="InterPro" id="IPR012675">
    <property type="entry name" value="Beta-grasp_dom_sf"/>
</dbReference>
<evidence type="ECO:0000256" key="9">
    <source>
        <dbReference type="ARBA" id="ARBA00023004"/>
    </source>
</evidence>
<evidence type="ECO:0000313" key="15">
    <source>
        <dbReference type="Proteomes" id="UP000077037"/>
    </source>
</evidence>
<evidence type="ECO:0000256" key="4">
    <source>
        <dbReference type="ARBA" id="ARBA00022131"/>
    </source>
</evidence>
<dbReference type="Pfam" id="PF13534">
    <property type="entry name" value="Fer4_17"/>
    <property type="match status" value="1"/>
</dbReference>
<dbReference type="CDD" id="cd00207">
    <property type="entry name" value="fer2"/>
    <property type="match status" value="1"/>
</dbReference>
<dbReference type="InterPro" id="IPR025192">
    <property type="entry name" value="Succ_DH/fum_Rdtase_N"/>
</dbReference>
<dbReference type="EC" id="1.3.5.1" evidence="3 11"/>
<dbReference type="GO" id="GO:0051537">
    <property type="term" value="F:2 iron, 2 sulfur cluster binding"/>
    <property type="evidence" value="ECO:0007669"/>
    <property type="project" value="UniProtKB-KW"/>
</dbReference>
<evidence type="ECO:0000256" key="2">
    <source>
        <dbReference type="ARBA" id="ARBA00009433"/>
    </source>
</evidence>
<keyword evidence="8" id="KW-0560">Oxidoreductase</keyword>
<accession>A0A157MEG7</accession>
<protein>
    <recommendedName>
        <fullName evidence="4 11">Succinate dehydrogenase iron-sulfur subunit</fullName>
        <ecNumber evidence="3 11">1.3.5.1</ecNumber>
    </recommendedName>
</protein>